<dbReference type="GO" id="GO:0042276">
    <property type="term" value="P:error-prone translesion synthesis"/>
    <property type="evidence" value="ECO:0007669"/>
    <property type="project" value="TreeGrafter"/>
</dbReference>
<accession>A0AAV9QBE2</accession>
<feature type="region of interest" description="Disordered" evidence="16">
    <location>
        <begin position="737"/>
        <end position="784"/>
    </location>
</feature>
<evidence type="ECO:0000256" key="1">
    <source>
        <dbReference type="ARBA" id="ARBA00001946"/>
    </source>
</evidence>
<dbReference type="InterPro" id="IPR001357">
    <property type="entry name" value="BRCT_dom"/>
</dbReference>
<feature type="region of interest" description="Disordered" evidence="16">
    <location>
        <begin position="1040"/>
        <end position="1074"/>
    </location>
</feature>
<evidence type="ECO:0000256" key="3">
    <source>
        <dbReference type="ARBA" id="ARBA00010945"/>
    </source>
</evidence>
<keyword evidence="9" id="KW-0227">DNA damage</keyword>
<name>A0AAV9QBE2_9PEZI</name>
<dbReference type="Pfam" id="PF00069">
    <property type="entry name" value="Pkinase"/>
    <property type="match status" value="1"/>
</dbReference>
<evidence type="ECO:0000256" key="6">
    <source>
        <dbReference type="ARBA" id="ARBA00022679"/>
    </source>
</evidence>
<protein>
    <recommendedName>
        <fullName evidence="4">DNA repair protein REV1</fullName>
    </recommendedName>
    <alternativeName>
        <fullName evidence="15">Reversionless protein 1</fullName>
    </alternativeName>
</protein>
<keyword evidence="7" id="KW-0548">Nucleotidyltransferase</keyword>
<dbReference type="GO" id="GO:0017125">
    <property type="term" value="F:deoxycytidyl transferase activity"/>
    <property type="evidence" value="ECO:0007669"/>
    <property type="project" value="TreeGrafter"/>
</dbReference>
<dbReference type="CDD" id="cd01701">
    <property type="entry name" value="PolY_Rev1"/>
    <property type="match status" value="1"/>
</dbReference>
<feature type="compositionally biased region" description="Polar residues" evidence="16">
    <location>
        <begin position="1393"/>
        <end position="1409"/>
    </location>
</feature>
<dbReference type="PANTHER" id="PTHR45990:SF1">
    <property type="entry name" value="DNA REPAIR PROTEIN REV1"/>
    <property type="match status" value="1"/>
</dbReference>
<evidence type="ECO:0000256" key="16">
    <source>
        <dbReference type="SAM" id="MobiDB-lite"/>
    </source>
</evidence>
<feature type="compositionally biased region" description="Low complexity" evidence="16">
    <location>
        <begin position="1214"/>
        <end position="1228"/>
    </location>
</feature>
<dbReference type="Gene3D" id="1.10.150.20">
    <property type="entry name" value="5' to 3' exonuclease, C-terminal subdomain"/>
    <property type="match status" value="1"/>
</dbReference>
<comment type="cofactor">
    <cofactor evidence="1">
        <name>Mg(2+)</name>
        <dbReference type="ChEBI" id="CHEBI:18420"/>
    </cofactor>
</comment>
<sequence>MGSRLEKNSSFVRKRIENHTFSDEQGEEYEASKFGGFTDYMRRKKIKLQNLDAELRSHSADNPPIFRGVVVHVNGYTQPSLSDLHKLVVSYGGGFLQYLDGKTAVTHVVASHLTPKKTVEFARYRIVKPAWVVDSVKAGRLLPWDAYRIVDEGVTQKVLGFDNGQIVSQTNSQRYTYRDQSDMSWYTSQLRQQPEDAPGQGGQTAEDQNPLDEDHGFGQIDQVEDLLDDDEEAVALTETRLIDSEQHMPAAASTGAQPQFLPIGRQHSPAHGQIAEPASDDAQRPEKPELTAEEHNAILLQNPHMAKSSTANPDFINQYYRESRLHHLSTWKADLKARMQARAQEKSSSQRPKQNRKPGARRYVMHVDFDSFFAAVSLRKHPHLVDKPVVIAHGSGPGSEIASCNYPARKFGIKNGMWMKAALGLCADLKVLPYDYKAYEDASRQFYDSILAIDGVVQSISIDEALIDISEQCIKAGGSDGRGISEGSLYREQEVALRISQDLRGSVKEKTGCDVSVGIGGNILLAKVALRKAKPAGQHLIKPEDVLDFIGELTVTELPGVAWSLGNKLEEIGIKFVKDIRACTKEKLTNALGPKTGEKLWDYSRGIDKQEVGDQVVRKSVSAEINWGIRFINQQQAEEFVQSLCDELSRRLLEQLVKGKQLTMKIMRKAADAGLDPPKNLGHGKCDTFNKSVMLGVATNDGAILGKEAISILRGYGFPPGELRGLGVQMQKLEPLKPSGVGSASPFDSSQRRLQFKKPPTPSRPQEQAQVHTSAPPVLRSPKLEGIDDPIEEIPTPEKPIVSDTIVSALDVADGNDADSQRPLNISGTQFIMPSQIDPTILAELPADIRMKLAPKQKSILDSMARSTRSKTPQADGDSRSASPYPSDNETLLPRQSQIDPETLAALPPDLRDEVLNQYKVHNKTERLSRTLTYSPQKPKPIAPAKKLTVTPTKRQKTANLFGKARSKRTGDASSTLMQSNFLSLPTMAAGQDQDSAFDTNEISESFLNELPEDIRLEILAEQKRNRMKARSGLNYEGVKKRTKPANQAESTTRGQQRLQLAKPPDKPTFTSQRLSSLPELRDATSAWVREFSSDGEGPDKEDVNALSDYLSKVILIERDMAKAVAVVNWLGLVIEYENFPNEAVRIAWEEALSALKQDVQVADYFLDASSMPFINAASRKRRQSSTAKRSPTRREPSPRPSKLPKLNHLLYDGTSSRSGESTSTGRSKASVKTQLKRGVSSIKTILGLGGRNNDTNLPHQTVFTSTQGSQLGYILHNDSDATTLYHPLTIRLTGMNDVPGTNAYDTISSTIKSAPMSPVPQETDEDTMEAAEWGVNHGRRGIRRSQSVPGLQRLITQKFHQTFGNPTVVKRSELRSRPSVQALVQEAVEATSVLQSSTPSTLNSSWASPTDRRSSTPLTSMPVTPTSIARSQSMNPFDIDRQTYVVESRILTPIPESTVTPSLTIKTVEAAAAAKLFFELHFNSLLNDTPSRAIRCRELETKLREHHFPASSQHRARKAWERAETELLRQTRVLKNTTNLAKASEGVNIGGFEVISVLGKGSFGVVRLVKGKAENAKGETEISTTEKRPDSKQSRASLKSSPPRWPGPLPNKRRDLAKGKKKVFAMKVIRKSEMIRNAQEGHLRAERDFLAAAEGSRWIIPLIAAFQDQKHLYLVMEYCIGGDFLGLLIRRNVLSEEATKWYIAEMILCIEEAHGMGWIHRDVKPDNFLIAIDGHLKISDFGLAFDGDWCHDQKFYQKSRNSLLEQVGIEIEGDEQDKQEKQLQLEQSADNALFPSQKTGKHDKSESKDEPSVGEPILDWRNRAQCRRLARSVVGTSQYMAPEVIRGEMYDGRCDW</sequence>
<dbReference type="InterPro" id="IPR001126">
    <property type="entry name" value="UmuC"/>
</dbReference>
<feature type="compositionally biased region" description="Polar residues" evidence="16">
    <location>
        <begin position="1416"/>
        <end position="1431"/>
    </location>
</feature>
<dbReference type="InterPro" id="IPR043128">
    <property type="entry name" value="Rev_trsase/Diguanyl_cyclase"/>
</dbReference>
<dbReference type="GO" id="GO:0046872">
    <property type="term" value="F:metal ion binding"/>
    <property type="evidence" value="ECO:0007669"/>
    <property type="project" value="UniProtKB-KW"/>
</dbReference>
<dbReference type="Pfam" id="PF16589">
    <property type="entry name" value="BRCT_2"/>
    <property type="match status" value="1"/>
</dbReference>
<dbReference type="InterPro" id="IPR000719">
    <property type="entry name" value="Prot_kinase_dom"/>
</dbReference>
<dbReference type="InterPro" id="IPR043502">
    <property type="entry name" value="DNA/RNA_pol_sf"/>
</dbReference>
<feature type="region of interest" description="Disordered" evidence="16">
    <location>
        <begin position="934"/>
        <end position="956"/>
    </location>
</feature>
<feature type="region of interest" description="Disordered" evidence="16">
    <location>
        <begin position="860"/>
        <end position="899"/>
    </location>
</feature>
<dbReference type="EMBL" id="JAXLQG010000007">
    <property type="protein sequence ID" value="KAK5537393.1"/>
    <property type="molecule type" value="Genomic_DNA"/>
</dbReference>
<dbReference type="InterPro" id="IPR036420">
    <property type="entry name" value="BRCT_dom_sf"/>
</dbReference>
<dbReference type="GO" id="GO:0003684">
    <property type="term" value="F:damaged DNA binding"/>
    <property type="evidence" value="ECO:0007669"/>
    <property type="project" value="InterPro"/>
</dbReference>
<dbReference type="Pfam" id="PF21999">
    <property type="entry name" value="IMS_HHH_1"/>
    <property type="match status" value="1"/>
</dbReference>
<organism evidence="20 21">
    <name type="scientific">Vermiconidia calcicola</name>
    <dbReference type="NCBI Taxonomy" id="1690605"/>
    <lineage>
        <taxon>Eukaryota</taxon>
        <taxon>Fungi</taxon>
        <taxon>Dikarya</taxon>
        <taxon>Ascomycota</taxon>
        <taxon>Pezizomycotina</taxon>
        <taxon>Dothideomycetes</taxon>
        <taxon>Dothideomycetidae</taxon>
        <taxon>Mycosphaerellales</taxon>
        <taxon>Extremaceae</taxon>
        <taxon>Vermiconidia</taxon>
    </lineage>
</organism>
<feature type="compositionally biased region" description="Polar residues" evidence="16">
    <location>
        <begin position="1789"/>
        <end position="1799"/>
    </location>
</feature>
<feature type="region of interest" description="Disordered" evidence="16">
    <location>
        <begin position="1393"/>
        <end position="1431"/>
    </location>
</feature>
<evidence type="ECO:0000259" key="19">
    <source>
        <dbReference type="PROSITE" id="PS50173"/>
    </source>
</evidence>
<dbReference type="Gene3D" id="1.10.510.10">
    <property type="entry name" value="Transferase(Phosphotransferase) domain 1"/>
    <property type="match status" value="1"/>
</dbReference>
<dbReference type="SMART" id="SM00220">
    <property type="entry name" value="S_TKc"/>
    <property type="match status" value="1"/>
</dbReference>
<dbReference type="InterPro" id="IPR031991">
    <property type="entry name" value="Rev1_C"/>
</dbReference>
<evidence type="ECO:0000256" key="5">
    <source>
        <dbReference type="ARBA" id="ARBA00022634"/>
    </source>
</evidence>
<feature type="region of interest" description="Disordered" evidence="16">
    <location>
        <begin position="337"/>
        <end position="360"/>
    </location>
</feature>
<dbReference type="Gene3D" id="1.20.58.1280">
    <property type="entry name" value="DNA repair protein Rev1, C-terminal domain"/>
    <property type="match status" value="1"/>
</dbReference>
<dbReference type="PROSITE" id="PS50011">
    <property type="entry name" value="PROTEIN_KINASE_DOM"/>
    <property type="match status" value="1"/>
</dbReference>
<feature type="domain" description="BRCT" evidence="18">
    <location>
        <begin position="61"/>
        <end position="149"/>
    </location>
</feature>
<keyword evidence="11" id="KW-0238">DNA-binding</keyword>
<comment type="similarity">
    <text evidence="3">Belongs to the DNA polymerase type-Y family.</text>
</comment>
<dbReference type="GO" id="GO:0006281">
    <property type="term" value="P:DNA repair"/>
    <property type="evidence" value="ECO:0007669"/>
    <property type="project" value="UniProtKB-KW"/>
</dbReference>
<evidence type="ECO:0000256" key="2">
    <source>
        <dbReference type="ARBA" id="ARBA00004123"/>
    </source>
</evidence>
<dbReference type="InterPro" id="IPR017961">
    <property type="entry name" value="DNA_pol_Y-fam_little_finger"/>
</dbReference>
<feature type="domain" description="UmuC" evidence="19">
    <location>
        <begin position="364"/>
        <end position="562"/>
    </location>
</feature>
<evidence type="ECO:0000313" key="20">
    <source>
        <dbReference type="EMBL" id="KAK5537393.1"/>
    </source>
</evidence>
<evidence type="ECO:0000256" key="7">
    <source>
        <dbReference type="ARBA" id="ARBA00022695"/>
    </source>
</evidence>
<evidence type="ECO:0000256" key="12">
    <source>
        <dbReference type="ARBA" id="ARBA00023204"/>
    </source>
</evidence>
<dbReference type="FunFam" id="3.40.50.10190:FF:000011">
    <property type="entry name" value="DNA repair protein REV1"/>
    <property type="match status" value="1"/>
</dbReference>
<comment type="subcellular location">
    <subcellularLocation>
        <location evidence="2">Nucleus</location>
    </subcellularLocation>
</comment>
<comment type="caution">
    <text evidence="20">The sequence shown here is derived from an EMBL/GenBank/DDBJ whole genome shotgun (WGS) entry which is preliminary data.</text>
</comment>
<gene>
    <name evidence="20" type="primary">REV1</name>
    <name evidence="20" type="ORF">LTR25_004644</name>
</gene>
<dbReference type="SUPFAM" id="SSF100879">
    <property type="entry name" value="Lesion bypass DNA polymerase (Y-family), little finger domain"/>
    <property type="match status" value="1"/>
</dbReference>
<dbReference type="Gene3D" id="3.30.200.20">
    <property type="entry name" value="Phosphorylase Kinase, domain 1"/>
    <property type="match status" value="1"/>
</dbReference>
<dbReference type="Proteomes" id="UP001345827">
    <property type="component" value="Unassembled WGS sequence"/>
</dbReference>
<dbReference type="InterPro" id="IPR036775">
    <property type="entry name" value="DNA_pol_Y-fam_lit_finger_sf"/>
</dbReference>
<feature type="domain" description="Protein kinase" evidence="17">
    <location>
        <begin position="1553"/>
        <end position="1857"/>
    </location>
</feature>
<dbReference type="Gene3D" id="6.10.250.1630">
    <property type="match status" value="1"/>
</dbReference>
<dbReference type="SUPFAM" id="SSF56672">
    <property type="entry name" value="DNA/RNA polymerases"/>
    <property type="match status" value="1"/>
</dbReference>
<feature type="compositionally biased region" description="Basic and acidic residues" evidence="16">
    <location>
        <begin position="1801"/>
        <end position="1812"/>
    </location>
</feature>
<evidence type="ECO:0000256" key="14">
    <source>
        <dbReference type="ARBA" id="ARBA00058985"/>
    </source>
</evidence>
<feature type="compositionally biased region" description="Polar residues" evidence="16">
    <location>
        <begin position="1045"/>
        <end position="1059"/>
    </location>
</feature>
<dbReference type="InterPro" id="IPR025527">
    <property type="entry name" value="HUWE1/Rev1_UBM"/>
</dbReference>
<feature type="region of interest" description="Disordered" evidence="16">
    <location>
        <begin position="1178"/>
        <end position="1236"/>
    </location>
</feature>
<dbReference type="PANTHER" id="PTHR45990">
    <property type="entry name" value="DNA REPAIR PROTEIN REV1"/>
    <property type="match status" value="1"/>
</dbReference>
<keyword evidence="6 20" id="KW-0808">Transferase</keyword>
<dbReference type="Gene3D" id="3.40.50.10190">
    <property type="entry name" value="BRCT domain"/>
    <property type="match status" value="1"/>
</dbReference>
<evidence type="ECO:0000313" key="21">
    <source>
        <dbReference type="Proteomes" id="UP001345827"/>
    </source>
</evidence>
<feature type="region of interest" description="Disordered" evidence="16">
    <location>
        <begin position="1789"/>
        <end position="1818"/>
    </location>
</feature>
<dbReference type="Gene3D" id="3.40.1170.60">
    <property type="match status" value="1"/>
</dbReference>
<dbReference type="Pfam" id="PF00817">
    <property type="entry name" value="IMS"/>
    <property type="match status" value="1"/>
</dbReference>
<feature type="region of interest" description="Disordered" evidence="16">
    <location>
        <begin position="1577"/>
        <end position="1615"/>
    </location>
</feature>
<feature type="compositionally biased region" description="Polar residues" evidence="16">
    <location>
        <begin position="764"/>
        <end position="773"/>
    </location>
</feature>
<dbReference type="GO" id="GO:0070987">
    <property type="term" value="P:error-free translesion synthesis"/>
    <property type="evidence" value="ECO:0007669"/>
    <property type="project" value="UniProtKB-ARBA"/>
</dbReference>
<feature type="compositionally biased region" description="Basic and acidic residues" evidence="16">
    <location>
        <begin position="1577"/>
        <end position="1594"/>
    </location>
</feature>
<keyword evidence="10" id="KW-0460">Magnesium</keyword>
<evidence type="ECO:0000256" key="8">
    <source>
        <dbReference type="ARBA" id="ARBA00022723"/>
    </source>
</evidence>
<dbReference type="Pfam" id="PF11799">
    <property type="entry name" value="IMS_C"/>
    <property type="match status" value="1"/>
</dbReference>
<dbReference type="FunFam" id="3.30.70.270:FF:000040">
    <property type="entry name" value="DNA repair protein REV1"/>
    <property type="match status" value="1"/>
</dbReference>
<evidence type="ECO:0000256" key="13">
    <source>
        <dbReference type="ARBA" id="ARBA00023242"/>
    </source>
</evidence>
<feature type="compositionally biased region" description="Polar residues" evidence="16">
    <location>
        <begin position="880"/>
        <end position="899"/>
    </location>
</feature>
<reference evidence="20 21" key="1">
    <citation type="submission" date="2023-06" db="EMBL/GenBank/DDBJ databases">
        <title>Black Yeasts Isolated from many extreme environments.</title>
        <authorList>
            <person name="Coleine C."/>
            <person name="Stajich J.E."/>
            <person name="Selbmann L."/>
        </authorList>
    </citation>
    <scope>NUCLEOTIDE SEQUENCE [LARGE SCALE GENOMIC DNA]</scope>
    <source>
        <strain evidence="20 21">CCFEE 5887</strain>
    </source>
</reference>
<evidence type="ECO:0000256" key="10">
    <source>
        <dbReference type="ARBA" id="ARBA00022842"/>
    </source>
</evidence>
<evidence type="ECO:0000256" key="11">
    <source>
        <dbReference type="ARBA" id="ARBA00023125"/>
    </source>
</evidence>
<dbReference type="Pfam" id="PF14377">
    <property type="entry name" value="UBM"/>
    <property type="match status" value="3"/>
</dbReference>
<dbReference type="Gene3D" id="6.10.250.1490">
    <property type="match status" value="1"/>
</dbReference>
<dbReference type="FunFam" id="3.30.1490.100:FF:000001">
    <property type="entry name" value="DNA repair protein REV1"/>
    <property type="match status" value="1"/>
</dbReference>
<dbReference type="GO" id="GO:0003887">
    <property type="term" value="F:DNA-directed DNA polymerase activity"/>
    <property type="evidence" value="ECO:0007669"/>
    <property type="project" value="InterPro"/>
</dbReference>
<dbReference type="PROSITE" id="PS50173">
    <property type="entry name" value="UMUC"/>
    <property type="match status" value="1"/>
</dbReference>
<dbReference type="SUPFAM" id="SSF52113">
    <property type="entry name" value="BRCT domain"/>
    <property type="match status" value="1"/>
</dbReference>
<proteinExistence type="inferred from homology"/>
<evidence type="ECO:0000259" key="18">
    <source>
        <dbReference type="PROSITE" id="PS50172"/>
    </source>
</evidence>
<keyword evidence="21" id="KW-1185">Reference proteome</keyword>
<dbReference type="SMART" id="SM00292">
    <property type="entry name" value="BRCT"/>
    <property type="match status" value="1"/>
</dbReference>
<dbReference type="CDD" id="cd17719">
    <property type="entry name" value="BRCT_Rev1"/>
    <property type="match status" value="1"/>
</dbReference>
<evidence type="ECO:0000259" key="17">
    <source>
        <dbReference type="PROSITE" id="PS50011"/>
    </source>
</evidence>
<dbReference type="GO" id="GO:0004672">
    <property type="term" value="F:protein kinase activity"/>
    <property type="evidence" value="ECO:0007669"/>
    <property type="project" value="InterPro"/>
</dbReference>
<keyword evidence="13" id="KW-0539">Nucleus</keyword>
<comment type="function">
    <text evidence="14">Deoxycytidyl transferase involved in DNA repair. Transfers a dCMP residue from dCTP to the 3'-end of a DNA primer in a template-dependent reaction. May assist in the first step in the bypass of abasic lesions by the insertion of a nucleotide opposite the lesion. Required for normal induction of mutations by physical and chemical agents. Involved in mitochondrial DNA mutagenesis.</text>
</comment>
<dbReference type="PROSITE" id="PS50172">
    <property type="entry name" value="BRCT"/>
    <property type="match status" value="1"/>
</dbReference>
<evidence type="ECO:0000256" key="15">
    <source>
        <dbReference type="ARBA" id="ARBA00081902"/>
    </source>
</evidence>
<evidence type="ECO:0000256" key="4">
    <source>
        <dbReference type="ARBA" id="ARBA00020399"/>
    </source>
</evidence>
<keyword evidence="8" id="KW-0479">Metal-binding</keyword>
<dbReference type="Pfam" id="PF16727">
    <property type="entry name" value="REV1_C"/>
    <property type="match status" value="1"/>
</dbReference>
<dbReference type="GO" id="GO:0005634">
    <property type="term" value="C:nucleus"/>
    <property type="evidence" value="ECO:0007669"/>
    <property type="project" value="UniProtKB-SubCell"/>
</dbReference>
<dbReference type="GO" id="GO:0005524">
    <property type="term" value="F:ATP binding"/>
    <property type="evidence" value="ECO:0007669"/>
    <property type="project" value="InterPro"/>
</dbReference>
<keyword evidence="5" id="KW-0237">DNA synthesis</keyword>
<dbReference type="InterPro" id="IPR053848">
    <property type="entry name" value="IMS_HHH_1"/>
</dbReference>
<dbReference type="Gene3D" id="3.30.1490.100">
    <property type="entry name" value="DNA polymerase, Y-family, little finger domain"/>
    <property type="match status" value="1"/>
</dbReference>
<dbReference type="InterPro" id="IPR038401">
    <property type="entry name" value="Rev1_C_sf"/>
</dbReference>
<evidence type="ECO:0000256" key="9">
    <source>
        <dbReference type="ARBA" id="ARBA00022763"/>
    </source>
</evidence>
<dbReference type="InterPro" id="IPR011009">
    <property type="entry name" value="Kinase-like_dom_sf"/>
</dbReference>
<feature type="region of interest" description="Disordered" evidence="16">
    <location>
        <begin position="260"/>
        <end position="289"/>
    </location>
</feature>
<keyword evidence="12" id="KW-0234">DNA repair</keyword>
<dbReference type="Gene3D" id="3.30.70.270">
    <property type="match status" value="1"/>
</dbReference>
<dbReference type="SUPFAM" id="SSF56112">
    <property type="entry name" value="Protein kinase-like (PK-like)"/>
    <property type="match status" value="1"/>
</dbReference>
<feature type="region of interest" description="Disordered" evidence="16">
    <location>
        <begin position="189"/>
        <end position="216"/>
    </location>
</feature>